<feature type="compositionally biased region" description="Basic residues" evidence="3">
    <location>
        <begin position="40"/>
        <end position="50"/>
    </location>
</feature>
<dbReference type="GO" id="GO:0004553">
    <property type="term" value="F:hydrolase activity, hydrolyzing O-glycosyl compounds"/>
    <property type="evidence" value="ECO:0007669"/>
    <property type="project" value="InterPro"/>
</dbReference>
<feature type="region of interest" description="Disordered" evidence="3">
    <location>
        <begin position="768"/>
        <end position="798"/>
    </location>
</feature>
<reference evidence="6" key="1">
    <citation type="submission" date="2019-04" db="EMBL/GenBank/DDBJ databases">
        <title>Nocardioides xinjiangensis sp. nov.</title>
        <authorList>
            <person name="Liu S."/>
        </authorList>
    </citation>
    <scope>NUCLEOTIDE SEQUENCE [LARGE SCALE GENOMIC DNA]</scope>
    <source>
        <strain evidence="6">18</strain>
    </source>
</reference>
<comment type="caution">
    <text evidence="5">The sequence shown here is derived from an EMBL/GenBank/DDBJ whole genome shotgun (WGS) entry which is preliminary data.</text>
</comment>
<dbReference type="InterPro" id="IPR001944">
    <property type="entry name" value="Glycoside_Hdrlase_35"/>
</dbReference>
<feature type="region of interest" description="Disordered" evidence="3">
    <location>
        <begin position="1"/>
        <end position="171"/>
    </location>
</feature>
<dbReference type="PANTHER" id="PTHR23421">
    <property type="entry name" value="BETA-GALACTOSIDASE RELATED"/>
    <property type="match status" value="1"/>
</dbReference>
<dbReference type="GO" id="GO:0005975">
    <property type="term" value="P:carbohydrate metabolic process"/>
    <property type="evidence" value="ECO:0007669"/>
    <property type="project" value="InterPro"/>
</dbReference>
<dbReference type="Pfam" id="PF01301">
    <property type="entry name" value="Glyco_hydro_35"/>
    <property type="match status" value="1"/>
</dbReference>
<name>A0A4V4HR56_9ACTN</name>
<proteinExistence type="inferred from homology"/>
<accession>A0A4V4HR56</accession>
<evidence type="ECO:0000313" key="6">
    <source>
        <dbReference type="Proteomes" id="UP000308760"/>
    </source>
</evidence>
<feature type="compositionally biased region" description="Basic residues" evidence="3">
    <location>
        <begin position="108"/>
        <end position="124"/>
    </location>
</feature>
<dbReference type="Proteomes" id="UP000308760">
    <property type="component" value="Unassembled WGS sequence"/>
</dbReference>
<reference evidence="5 6" key="2">
    <citation type="submission" date="2019-05" db="EMBL/GenBank/DDBJ databases">
        <title>Glycomyces buryatensis sp. nov.</title>
        <authorList>
            <person name="Nikitina E."/>
        </authorList>
    </citation>
    <scope>NUCLEOTIDE SEQUENCE [LARGE SCALE GENOMIC DNA]</scope>
    <source>
        <strain evidence="5 6">18</strain>
    </source>
</reference>
<dbReference type="EMBL" id="STGY01000072">
    <property type="protein sequence ID" value="THV36466.1"/>
    <property type="molecule type" value="Genomic_DNA"/>
</dbReference>
<feature type="compositionally biased region" description="Low complexity" evidence="3">
    <location>
        <begin position="85"/>
        <end position="94"/>
    </location>
</feature>
<evidence type="ECO:0000259" key="4">
    <source>
        <dbReference type="Pfam" id="PF01301"/>
    </source>
</evidence>
<evidence type="ECO:0000256" key="1">
    <source>
        <dbReference type="ARBA" id="ARBA00009809"/>
    </source>
</evidence>
<evidence type="ECO:0000256" key="2">
    <source>
        <dbReference type="RuleBase" id="RU003679"/>
    </source>
</evidence>
<gene>
    <name evidence="5" type="ORF">FAB82_22045</name>
</gene>
<evidence type="ECO:0000256" key="3">
    <source>
        <dbReference type="SAM" id="MobiDB-lite"/>
    </source>
</evidence>
<dbReference type="InterPro" id="IPR031330">
    <property type="entry name" value="Gly_Hdrlase_35_cat"/>
</dbReference>
<dbReference type="InterPro" id="IPR017853">
    <property type="entry name" value="GH"/>
</dbReference>
<feature type="compositionally biased region" description="Basic residues" evidence="3">
    <location>
        <begin position="73"/>
        <end position="83"/>
    </location>
</feature>
<dbReference type="OrthoDB" id="9813184at2"/>
<comment type="similarity">
    <text evidence="1 2">Belongs to the glycosyl hydrolase 35 family.</text>
</comment>
<feature type="domain" description="Glycoside hydrolase 35 catalytic" evidence="4">
    <location>
        <begin position="185"/>
        <end position="525"/>
    </location>
</feature>
<dbReference type="PRINTS" id="PR00742">
    <property type="entry name" value="GLHYDRLASE35"/>
</dbReference>
<protein>
    <recommendedName>
        <fullName evidence="4">Glycoside hydrolase 35 catalytic domain-containing protein</fullName>
    </recommendedName>
</protein>
<feature type="compositionally biased region" description="Basic residues" evidence="3">
    <location>
        <begin position="21"/>
        <end position="30"/>
    </location>
</feature>
<dbReference type="SUPFAM" id="SSF51445">
    <property type="entry name" value="(Trans)glycosidases"/>
    <property type="match status" value="1"/>
</dbReference>
<dbReference type="Gene3D" id="3.20.20.80">
    <property type="entry name" value="Glycosidases"/>
    <property type="match status" value="1"/>
</dbReference>
<organism evidence="5 6">
    <name type="scientific">Glycomyces buryatensis</name>
    <dbReference type="NCBI Taxonomy" id="2570927"/>
    <lineage>
        <taxon>Bacteria</taxon>
        <taxon>Bacillati</taxon>
        <taxon>Actinomycetota</taxon>
        <taxon>Actinomycetes</taxon>
        <taxon>Glycomycetales</taxon>
        <taxon>Glycomycetaceae</taxon>
        <taxon>Glycomyces</taxon>
    </lineage>
</organism>
<sequence>MGAGRRPAGRLPDHASPGPLRAHRRRRHRAAAPGQDRRRAGAARRPRPLHRGTGPDRGPDRLLRHLTADHAAVHRRHPGRPRHPGPGAAGAARAPGRRLRPRCGPCRCRARARPAQRRRPRHRRTDPDPLTTSRSQRSDMKDPSPARALRVGAPPPPPRGHLPLGEPAGAPDRIEVTGRWIERAGRPWFPVTGEIHYSRLPRDRWNEVLGHARAGGLDSVATYVFWAAHESEPGRFDWRGNLDLRAFVELAADHGLDVIVRLGPWGHGEYRNGGFPDWVLERGLRNRTNDPDYLTLMRPLYAQTIARLRGLTHAEGGPVIGAQVENELYDQPEHLATLRDIAEERGLRVPIWTATGWGGAQVPQTLLPVYSAYADGFWEDETTEWPAFAPVHFRYSEFRDDLTVGADLREALDGTTAADPAKADERLPFATCELGGGMHVAYHRRPLVSGEDVAALALAKIGSGSAWQGYYMYAGGTQRIGPLGSEQESQATGYPNDVPALSYDFHAPIGEHGQIRPHHHYLRRQHLWLREEGHRLATMTATVGGGSDDPNDLRWAVRSDGASGYLFLTTYQPPKRPLASQPGVQFAVAFDDAEITVPTTAVDVPAGQSLVWPLRYPLTSDLELRSATAQLLTRISDDEGDLVVLAATPGIPVEIVLGDGTAVDLPAPPGPDCLIGLPGVRLLVLDEASANRLYRLDLAGRDRLVLADAPVWADGEDLVIQSESAHVDVAVLPAPDGFGADSAASADLDGPRAQGLWRSWTVAAHSAGPVPLPVEHRPRHGPPPEPGRGGPLRRLSAPSDYSNAATVHIEVPSEAFETDRTLLRLEWTGDTGRAFIGDRLVSDHFWHGRAWDIDLTPYREAVAEHGVRLELLPWRRATGVWVDPSVRDAADGITIDAATAVRVTKIRLSARKEPS</sequence>
<feature type="compositionally biased region" description="Basic and acidic residues" evidence="3">
    <location>
        <begin position="53"/>
        <end position="72"/>
    </location>
</feature>
<evidence type="ECO:0000313" key="5">
    <source>
        <dbReference type="EMBL" id="THV36466.1"/>
    </source>
</evidence>
<dbReference type="AlphaFoldDB" id="A0A4V4HR56"/>
<keyword evidence="6" id="KW-1185">Reference proteome</keyword>